<comment type="caution">
    <text evidence="2">The sequence shown here is derived from an EMBL/GenBank/DDBJ whole genome shotgun (WGS) entry which is preliminary data.</text>
</comment>
<evidence type="ECO:0000313" key="3">
    <source>
        <dbReference type="Proteomes" id="UP001147830"/>
    </source>
</evidence>
<dbReference type="InterPro" id="IPR026268">
    <property type="entry name" value="RseC"/>
</dbReference>
<dbReference type="PANTHER" id="PTHR35867">
    <property type="entry name" value="PROTEIN RSEC"/>
    <property type="match status" value="1"/>
</dbReference>
<dbReference type="PANTHER" id="PTHR35867:SF1">
    <property type="entry name" value="PROTEIN RSEC"/>
    <property type="match status" value="1"/>
</dbReference>
<proteinExistence type="predicted"/>
<keyword evidence="1" id="KW-0472">Membrane</keyword>
<dbReference type="InterPro" id="IPR007359">
    <property type="entry name" value="SigmaE_reg_RseC_MucC"/>
</dbReference>
<protein>
    <submittedName>
        <fullName evidence="2">SoxR reducing system RseC family protein</fullName>
    </submittedName>
</protein>
<dbReference type="RefSeq" id="WP_260977634.1">
    <property type="nucleotide sequence ID" value="NZ_JAOANI010000028.1"/>
</dbReference>
<feature type="transmembrane region" description="Helical" evidence="1">
    <location>
        <begin position="72"/>
        <end position="96"/>
    </location>
</feature>
<name>A0A9X3AJW7_9GAMM</name>
<keyword evidence="3" id="KW-1185">Reference proteome</keyword>
<sequence length="148" mass="15693">MSQEIVEVIEQGDGGIWVEAVQRSACNSCNARSGCGQHSMSKLGRPMRLWVNTEQKLQPGQQVVLSLPQGSLALSALVMYGLPLLGLIGGAVAGQLTGSDGWAGLAAIGGLGAGFMLARRLAERYQSQWQPALKPGCERIPMIHSEHV</sequence>
<evidence type="ECO:0000313" key="2">
    <source>
        <dbReference type="EMBL" id="MCT7360811.1"/>
    </source>
</evidence>
<feature type="transmembrane region" description="Helical" evidence="1">
    <location>
        <begin position="102"/>
        <end position="118"/>
    </location>
</feature>
<reference evidence="2" key="1">
    <citation type="journal article" date="2022" name="Front. Microbiol.">
        <title>Genome-based taxonomic rearrangement of Oceanobacter-related bacteria including the description of Thalassolituus hydrocarbonoclasticus sp. nov. and Thalassolituus pacificus sp. nov. and emended description of the genus Thalassolituus.</title>
        <authorList>
            <person name="Dong C."/>
            <person name="Wei L."/>
            <person name="Wang J."/>
            <person name="Lai Q."/>
            <person name="Huang Z."/>
            <person name="Shao Z."/>
        </authorList>
    </citation>
    <scope>NUCLEOTIDE SEQUENCE</scope>
    <source>
        <strain evidence="2">59MF3M-4</strain>
    </source>
</reference>
<dbReference type="Proteomes" id="UP001147830">
    <property type="component" value="Unassembled WGS sequence"/>
</dbReference>
<evidence type="ECO:0000256" key="1">
    <source>
        <dbReference type="SAM" id="Phobius"/>
    </source>
</evidence>
<dbReference type="AlphaFoldDB" id="A0A9X3AJW7"/>
<organism evidence="2 3">
    <name type="scientific">Thalassolituus pacificus</name>
    <dbReference type="NCBI Taxonomy" id="2975440"/>
    <lineage>
        <taxon>Bacteria</taxon>
        <taxon>Pseudomonadati</taxon>
        <taxon>Pseudomonadota</taxon>
        <taxon>Gammaproteobacteria</taxon>
        <taxon>Oceanospirillales</taxon>
        <taxon>Oceanospirillaceae</taxon>
        <taxon>Thalassolituus</taxon>
    </lineage>
</organism>
<accession>A0A9X3AJW7</accession>
<dbReference type="PIRSF" id="PIRSF004923">
    <property type="entry name" value="RseC"/>
    <property type="match status" value="1"/>
</dbReference>
<gene>
    <name evidence="2" type="ORF">NYR02_17455</name>
</gene>
<dbReference type="Pfam" id="PF04246">
    <property type="entry name" value="RseC_MucC"/>
    <property type="match status" value="1"/>
</dbReference>
<reference evidence="2" key="2">
    <citation type="submission" date="2022-08" db="EMBL/GenBank/DDBJ databases">
        <authorList>
            <person name="Dong C."/>
        </authorList>
    </citation>
    <scope>NUCLEOTIDE SEQUENCE</scope>
    <source>
        <strain evidence="2">59MF3M-4</strain>
    </source>
</reference>
<dbReference type="EMBL" id="JAOANI010000028">
    <property type="protein sequence ID" value="MCT7360811.1"/>
    <property type="molecule type" value="Genomic_DNA"/>
</dbReference>
<keyword evidence="1" id="KW-0812">Transmembrane</keyword>
<keyword evidence="1" id="KW-1133">Transmembrane helix</keyword>